<evidence type="ECO:0000256" key="9">
    <source>
        <dbReference type="ARBA" id="ARBA00022670"/>
    </source>
</evidence>
<sequence length="389" mass="42839">MLLKTCLIAASLLALLSQNVRAEPTFAVTPVAPTIQAGAWVLMDYTTGQILTAGNEHQQRNPASLTKLMTGYVVDRAIDSRRIAPDDVVTVGADASAYGNPVFAGSSLMFLKAGDRVTVHDLSRGLIVDSGNDACVALADYIAGGEAPFVNMMNDYARKLNLRDTHFETVHGLDAPGQHSSAYDLAVLSRAIIHGEPDFYHMYSERSLTWNGITQQNRNGLLWDKTLNVDGLKTGHTSGAGFNLIASSVDGQRRLIAVVMGAESPKGREEQARKLLLWGQSQFDTVQILHKGKKVGTERIWYGDREKIEVGTDRDFWLSLPKSEVAHIKAKYVLDKPELEAPLAAQQRVGEIELYDRDKLVAHWPLVTLNAVEKGGMFSRLSDYLHHKF</sequence>
<dbReference type="InterPro" id="IPR012907">
    <property type="entry name" value="Peptidase_S11_C"/>
</dbReference>
<dbReference type="SUPFAM" id="SSF69189">
    <property type="entry name" value="Penicillin-binding protein associated domain"/>
    <property type="match status" value="1"/>
</dbReference>
<evidence type="ECO:0000259" key="22">
    <source>
        <dbReference type="SMART" id="SM00936"/>
    </source>
</evidence>
<dbReference type="InterPro" id="IPR037167">
    <property type="entry name" value="Peptidase_S11_C_sf"/>
</dbReference>
<evidence type="ECO:0000256" key="3">
    <source>
        <dbReference type="ARBA" id="ARBA00004752"/>
    </source>
</evidence>
<dbReference type="eggNOG" id="COG1686">
    <property type="taxonomic scope" value="Bacteria"/>
</dbReference>
<comment type="pathway">
    <text evidence="3">Cell wall biogenesis; peptidoglycan biosynthesis.</text>
</comment>
<dbReference type="NCBIfam" id="NF008489">
    <property type="entry name" value="PRK11397.1"/>
    <property type="match status" value="1"/>
</dbReference>
<comment type="pathway">
    <text evidence="17">Glycan biosynthesis.</text>
</comment>
<keyword evidence="24" id="KW-1185">Reference proteome</keyword>
<dbReference type="GO" id="GO:0008658">
    <property type="term" value="F:penicillin binding"/>
    <property type="evidence" value="ECO:0007669"/>
    <property type="project" value="UniProtKB-ARBA"/>
</dbReference>
<keyword evidence="7" id="KW-0997">Cell inner membrane</keyword>
<dbReference type="Proteomes" id="UP000010297">
    <property type="component" value="Unassembled WGS sequence"/>
</dbReference>
<dbReference type="InterPro" id="IPR018044">
    <property type="entry name" value="Peptidase_S11"/>
</dbReference>
<proteinExistence type="inferred from homology"/>
<feature type="active site" description="Proton acceptor" evidence="18">
    <location>
        <position position="67"/>
    </location>
</feature>
<protein>
    <recommendedName>
        <fullName evidence="5">serine-type D-Ala-D-Ala carboxypeptidase</fullName>
        <ecNumber evidence="5">3.4.16.4</ecNumber>
    </recommendedName>
</protein>
<feature type="binding site" evidence="19">
    <location>
        <position position="233"/>
    </location>
    <ligand>
        <name>substrate</name>
    </ligand>
</feature>
<evidence type="ECO:0000256" key="21">
    <source>
        <dbReference type="SAM" id="SignalP"/>
    </source>
</evidence>
<evidence type="ECO:0000256" key="13">
    <source>
        <dbReference type="ARBA" id="ARBA00022984"/>
    </source>
</evidence>
<evidence type="ECO:0000256" key="1">
    <source>
        <dbReference type="ARBA" id="ARBA00003217"/>
    </source>
</evidence>
<evidence type="ECO:0000256" key="10">
    <source>
        <dbReference type="ARBA" id="ARBA00022729"/>
    </source>
</evidence>
<dbReference type="Pfam" id="PF00768">
    <property type="entry name" value="Peptidase_S11"/>
    <property type="match status" value="1"/>
</dbReference>
<evidence type="ECO:0000256" key="20">
    <source>
        <dbReference type="RuleBase" id="RU004016"/>
    </source>
</evidence>
<dbReference type="SMART" id="SM00936">
    <property type="entry name" value="PBP5_C"/>
    <property type="match status" value="1"/>
</dbReference>
<evidence type="ECO:0000256" key="15">
    <source>
        <dbReference type="ARBA" id="ARBA00023316"/>
    </source>
</evidence>
<evidence type="ECO:0000256" key="17">
    <source>
        <dbReference type="ARBA" id="ARBA00060592"/>
    </source>
</evidence>
<dbReference type="GO" id="GO:0009252">
    <property type="term" value="P:peptidoglycan biosynthetic process"/>
    <property type="evidence" value="ECO:0007669"/>
    <property type="project" value="UniProtKB-UniPathway"/>
</dbReference>
<dbReference type="Gene3D" id="3.40.710.10">
    <property type="entry name" value="DD-peptidase/beta-lactamase superfamily"/>
    <property type="match status" value="1"/>
</dbReference>
<keyword evidence="9" id="KW-0645">Protease</keyword>
<evidence type="ECO:0000313" key="23">
    <source>
        <dbReference type="EMBL" id="GAB51579.1"/>
    </source>
</evidence>
<evidence type="ECO:0000256" key="7">
    <source>
        <dbReference type="ARBA" id="ARBA00022519"/>
    </source>
</evidence>
<keyword evidence="14" id="KW-0472">Membrane</keyword>
<keyword evidence="15" id="KW-0961">Cell wall biogenesis/degradation</keyword>
<dbReference type="InterPro" id="IPR012338">
    <property type="entry name" value="Beta-lactam/transpept-like"/>
</dbReference>
<name>H5V0S1_ATLHE</name>
<keyword evidence="11" id="KW-0378">Hydrolase</keyword>
<reference evidence="23 24" key="1">
    <citation type="submission" date="2012-02" db="EMBL/GenBank/DDBJ databases">
        <title>Whole genome shotgun sequence of Escherichia hermannii NBRC 105704.</title>
        <authorList>
            <person name="Yoshida I."/>
            <person name="Hosoyama A."/>
            <person name="Tsuchikane K."/>
            <person name="Katsumata H."/>
            <person name="Yamazaki S."/>
            <person name="Fujita N."/>
        </authorList>
    </citation>
    <scope>NUCLEOTIDE SEQUENCE [LARGE SCALE GENOMIC DNA]</scope>
    <source>
        <strain evidence="23 24">NBRC 105704</strain>
    </source>
</reference>
<evidence type="ECO:0000256" key="6">
    <source>
        <dbReference type="ARBA" id="ARBA00022475"/>
    </source>
</evidence>
<feature type="active site" description="Acyl-ester intermediate" evidence="18">
    <location>
        <position position="64"/>
    </location>
</feature>
<evidence type="ECO:0000256" key="16">
    <source>
        <dbReference type="ARBA" id="ARBA00034000"/>
    </source>
</evidence>
<evidence type="ECO:0000256" key="2">
    <source>
        <dbReference type="ARBA" id="ARBA00004417"/>
    </source>
</evidence>
<evidence type="ECO:0000256" key="11">
    <source>
        <dbReference type="ARBA" id="ARBA00022801"/>
    </source>
</evidence>
<dbReference type="RefSeq" id="WP_002434860.1">
    <property type="nucleotide sequence ID" value="NZ_BAFF01000003.1"/>
</dbReference>
<dbReference type="EMBL" id="BAFF01000003">
    <property type="protein sequence ID" value="GAB51579.1"/>
    <property type="molecule type" value="Genomic_DNA"/>
</dbReference>
<gene>
    <name evidence="23" type="primary">dacD</name>
    <name evidence="23" type="ORF">EH105704_03_00840</name>
</gene>
<organism evidence="23 24">
    <name type="scientific">Atlantibacter hermannii NBRC 105704</name>
    <dbReference type="NCBI Taxonomy" id="1115512"/>
    <lineage>
        <taxon>Bacteria</taxon>
        <taxon>Pseudomonadati</taxon>
        <taxon>Pseudomonadota</taxon>
        <taxon>Gammaproteobacteria</taxon>
        <taxon>Enterobacterales</taxon>
        <taxon>Enterobacteriaceae</taxon>
        <taxon>Atlantibacter</taxon>
    </lineage>
</organism>
<comment type="subcellular location">
    <subcellularLocation>
        <location evidence="2">Cell inner membrane</location>
        <topology evidence="2">Peripheral membrane protein</topology>
    </subcellularLocation>
</comment>
<dbReference type="AlphaFoldDB" id="H5V0S1"/>
<dbReference type="GO" id="GO:0005886">
    <property type="term" value="C:plasma membrane"/>
    <property type="evidence" value="ECO:0007669"/>
    <property type="project" value="UniProtKB-SubCell"/>
</dbReference>
<accession>H5V0S1</accession>
<evidence type="ECO:0000256" key="19">
    <source>
        <dbReference type="PIRSR" id="PIRSR618044-2"/>
    </source>
</evidence>
<comment type="similarity">
    <text evidence="4 20">Belongs to the peptidase S11 family.</text>
</comment>
<dbReference type="Pfam" id="PF07943">
    <property type="entry name" value="PBP5_C"/>
    <property type="match status" value="1"/>
</dbReference>
<evidence type="ECO:0000256" key="5">
    <source>
        <dbReference type="ARBA" id="ARBA00012448"/>
    </source>
</evidence>
<dbReference type="GO" id="GO:0071555">
    <property type="term" value="P:cell wall organization"/>
    <property type="evidence" value="ECO:0007669"/>
    <property type="project" value="UniProtKB-KW"/>
</dbReference>
<dbReference type="SUPFAM" id="SSF56601">
    <property type="entry name" value="beta-lactamase/transpeptidase-like"/>
    <property type="match status" value="1"/>
</dbReference>
<dbReference type="InterPro" id="IPR015956">
    <property type="entry name" value="Peniciliin-bd_prot_C_sf"/>
</dbReference>
<dbReference type="PANTHER" id="PTHR21581:SF5">
    <property type="entry name" value="D-ALANYL-D-ALANINE CARBOXYPEPTIDASE DACD"/>
    <property type="match status" value="1"/>
</dbReference>
<dbReference type="InterPro" id="IPR001967">
    <property type="entry name" value="Peptidase_S11_N"/>
</dbReference>
<dbReference type="FunFam" id="3.40.710.10:FF:000001">
    <property type="entry name" value="D-alanyl-D-alanine serine-type carboxypeptidase"/>
    <property type="match status" value="1"/>
</dbReference>
<evidence type="ECO:0000256" key="18">
    <source>
        <dbReference type="PIRSR" id="PIRSR618044-1"/>
    </source>
</evidence>
<keyword evidence="12" id="KW-0133">Cell shape</keyword>
<evidence type="ECO:0000256" key="14">
    <source>
        <dbReference type="ARBA" id="ARBA00023136"/>
    </source>
</evidence>
<dbReference type="GO" id="GO:0009002">
    <property type="term" value="F:serine-type D-Ala-D-Ala carboxypeptidase activity"/>
    <property type="evidence" value="ECO:0007669"/>
    <property type="project" value="UniProtKB-EC"/>
</dbReference>
<dbReference type="MEROPS" id="S11.009"/>
<dbReference type="UniPathway" id="UPA00219"/>
<dbReference type="GeneID" id="92827845"/>
<keyword evidence="6" id="KW-1003">Cell membrane</keyword>
<feature type="chain" id="PRO_5003600455" description="serine-type D-Ala-D-Ala carboxypeptidase" evidence="21">
    <location>
        <begin position="23"/>
        <end position="389"/>
    </location>
</feature>
<dbReference type="Gene3D" id="2.60.410.10">
    <property type="entry name" value="D-Ala-D-Ala carboxypeptidase, C-terminal domain"/>
    <property type="match status" value="1"/>
</dbReference>
<feature type="domain" description="Peptidase S11 D-Ala-D-Ala carboxypeptidase A C-terminal" evidence="22">
    <location>
        <begin position="283"/>
        <end position="374"/>
    </location>
</feature>
<comment type="caution">
    <text evidence="23">The sequence shown here is derived from an EMBL/GenBank/DDBJ whole genome shotgun (WGS) entry which is preliminary data.</text>
</comment>
<evidence type="ECO:0000313" key="24">
    <source>
        <dbReference type="Proteomes" id="UP000010297"/>
    </source>
</evidence>
<keyword evidence="8 23" id="KW-0121">Carboxypeptidase</keyword>
<evidence type="ECO:0000256" key="12">
    <source>
        <dbReference type="ARBA" id="ARBA00022960"/>
    </source>
</evidence>
<keyword evidence="10 21" id="KW-0732">Signal</keyword>
<keyword evidence="13" id="KW-0573">Peptidoglycan synthesis</keyword>
<dbReference type="GO" id="GO:0008360">
    <property type="term" value="P:regulation of cell shape"/>
    <property type="evidence" value="ECO:0007669"/>
    <property type="project" value="UniProtKB-KW"/>
</dbReference>
<feature type="active site" evidence="18">
    <location>
        <position position="130"/>
    </location>
</feature>
<comment type="catalytic activity">
    <reaction evidence="16">
        <text>Preferential cleavage: (Ac)2-L-Lys-D-Ala-|-D-Ala. Also transpeptidation of peptidyl-alanyl moieties that are N-acyl substituents of D-alanine.</text>
        <dbReference type="EC" id="3.4.16.4"/>
    </reaction>
</comment>
<dbReference type="GO" id="GO:0006508">
    <property type="term" value="P:proteolysis"/>
    <property type="evidence" value="ECO:0007669"/>
    <property type="project" value="UniProtKB-KW"/>
</dbReference>
<dbReference type="PRINTS" id="PR00725">
    <property type="entry name" value="DADACBPTASE1"/>
</dbReference>
<dbReference type="EC" id="3.4.16.4" evidence="5"/>
<comment type="function">
    <text evidence="1">Removes C-terminal D-alanyl residues from sugar-peptide cell wall precursors.</text>
</comment>
<feature type="signal peptide" evidence="21">
    <location>
        <begin position="1"/>
        <end position="22"/>
    </location>
</feature>
<evidence type="ECO:0000256" key="8">
    <source>
        <dbReference type="ARBA" id="ARBA00022645"/>
    </source>
</evidence>
<dbReference type="PANTHER" id="PTHR21581">
    <property type="entry name" value="D-ALANYL-D-ALANINE CARBOXYPEPTIDASE"/>
    <property type="match status" value="1"/>
</dbReference>
<evidence type="ECO:0000256" key="4">
    <source>
        <dbReference type="ARBA" id="ARBA00007164"/>
    </source>
</evidence>